<evidence type="ECO:0000313" key="3">
    <source>
        <dbReference type="EMBL" id="MBV7257217.1"/>
    </source>
</evidence>
<comment type="caution">
    <text evidence="3">The sequence shown here is derived from an EMBL/GenBank/DDBJ whole genome shotgun (WGS) entry which is preliminary data.</text>
</comment>
<evidence type="ECO:0000256" key="2">
    <source>
        <dbReference type="SAM" id="Phobius"/>
    </source>
</evidence>
<evidence type="ECO:0000313" key="4">
    <source>
        <dbReference type="Proteomes" id="UP000722336"/>
    </source>
</evidence>
<organism evidence="3 4">
    <name type="scientific">Pacificimonas pallii</name>
    <dbReference type="NCBI Taxonomy" id="2827236"/>
    <lineage>
        <taxon>Bacteria</taxon>
        <taxon>Pseudomonadati</taxon>
        <taxon>Pseudomonadota</taxon>
        <taxon>Alphaproteobacteria</taxon>
        <taxon>Sphingomonadales</taxon>
        <taxon>Sphingosinicellaceae</taxon>
        <taxon>Pacificimonas</taxon>
    </lineage>
</organism>
<sequence length="197" mass="20646">MSKFGTIGLGIVTIGAGLGLYLSSYHVGEERDRISDLQAQMREDTDRIAKLQAEIGARSSLARLEMLNASLWNYHAPKPGQIVGGPRAFAAAFDQSGAAALHLAVVDDAAVTATPARVAAPVRTVAVAESAAEVPRPLPVAAPPADQQARQAPKETTFAAAELAQADPVDLFSDNFIADVDTAATLERAGFQKVSLR</sequence>
<proteinExistence type="predicted"/>
<keyword evidence="4" id="KW-1185">Reference proteome</keyword>
<evidence type="ECO:0000256" key="1">
    <source>
        <dbReference type="SAM" id="MobiDB-lite"/>
    </source>
</evidence>
<dbReference type="EMBL" id="JAGSPA010000003">
    <property type="protein sequence ID" value="MBV7257217.1"/>
    <property type="molecule type" value="Genomic_DNA"/>
</dbReference>
<dbReference type="RefSeq" id="WP_218446043.1">
    <property type="nucleotide sequence ID" value="NZ_JAGSPA010000003.1"/>
</dbReference>
<name>A0ABS6SFM5_9SPHN</name>
<gene>
    <name evidence="3" type="ORF">KCG44_10530</name>
</gene>
<keyword evidence="2" id="KW-0812">Transmembrane</keyword>
<reference evidence="3 4" key="1">
    <citation type="submission" date="2021-04" db="EMBL/GenBank/DDBJ databases">
        <authorList>
            <person name="Pira H."/>
            <person name="Risdian C."/>
            <person name="Wink J."/>
        </authorList>
    </citation>
    <scope>NUCLEOTIDE SEQUENCE [LARGE SCALE GENOMIC DNA]</scope>
    <source>
        <strain evidence="3 4">WHA3</strain>
    </source>
</reference>
<accession>A0ABS6SFM5</accession>
<feature type="region of interest" description="Disordered" evidence="1">
    <location>
        <begin position="137"/>
        <end position="156"/>
    </location>
</feature>
<feature type="transmembrane region" description="Helical" evidence="2">
    <location>
        <begin position="6"/>
        <end position="23"/>
    </location>
</feature>
<keyword evidence="2" id="KW-1133">Transmembrane helix</keyword>
<protein>
    <submittedName>
        <fullName evidence="3">Uncharacterized protein</fullName>
    </submittedName>
</protein>
<dbReference type="Proteomes" id="UP000722336">
    <property type="component" value="Unassembled WGS sequence"/>
</dbReference>
<keyword evidence="2" id="KW-0472">Membrane</keyword>